<evidence type="ECO:0000313" key="3">
    <source>
        <dbReference type="Proteomes" id="UP000283895"/>
    </source>
</evidence>
<proteinExistence type="predicted"/>
<feature type="compositionally biased region" description="Low complexity" evidence="1">
    <location>
        <begin position="301"/>
        <end position="310"/>
    </location>
</feature>
<name>A0A423VYR0_9PEZI</name>
<feature type="region of interest" description="Disordered" evidence="1">
    <location>
        <begin position="1"/>
        <end position="250"/>
    </location>
</feature>
<dbReference type="AlphaFoldDB" id="A0A423VYR0"/>
<feature type="compositionally biased region" description="Pro residues" evidence="1">
    <location>
        <begin position="311"/>
        <end position="320"/>
    </location>
</feature>
<feature type="compositionally biased region" description="Basic residues" evidence="1">
    <location>
        <begin position="60"/>
        <end position="73"/>
    </location>
</feature>
<evidence type="ECO:0000256" key="1">
    <source>
        <dbReference type="SAM" id="MobiDB-lite"/>
    </source>
</evidence>
<feature type="compositionally biased region" description="Low complexity" evidence="1">
    <location>
        <begin position="238"/>
        <end position="250"/>
    </location>
</feature>
<dbReference type="OrthoDB" id="5244299at2759"/>
<feature type="compositionally biased region" description="Basic and acidic residues" evidence="1">
    <location>
        <begin position="25"/>
        <end position="34"/>
    </location>
</feature>
<sequence>MSSPFSYGSQPSVEGWLDGQYEYMVPDKDIDEPTGKPSYIPRDAYRDHTPDLSDEGSSRGKGHRSSRDKYRHSSAKERYTPLSPPPENDLARDRDTHRHGDRDERRRHHDRDTKYPPKADNGRRRRPPLNTATTSPQLKAGRPTTDEDSERPRHRRYSQTYSPPAHLDDTSPRHHKSRRHEDRSPSPPPSHRTSKKKDIRDRDTRSHHGGTSSSATKPHRPSLSRSQTAPYNKDAKKSSGSSSSGRSFSFLNDPRFMTAAEAALQAGATAALASGGGKWGKDKGAKVLGAGLSAAALSALKPPAAAEVAAAPPPPPPPGPGETAGDKAGRYAAGRVGRRDGTKRRHH</sequence>
<protein>
    <submittedName>
        <fullName evidence="2">Uncharacterized protein</fullName>
    </submittedName>
</protein>
<gene>
    <name evidence="2" type="ORF">VMCG_07728</name>
</gene>
<accession>A0A423VYR0</accession>
<feature type="region of interest" description="Disordered" evidence="1">
    <location>
        <begin position="301"/>
        <end position="347"/>
    </location>
</feature>
<comment type="caution">
    <text evidence="2">The sequence shown here is derived from an EMBL/GenBank/DDBJ whole genome shotgun (WGS) entry which is preliminary data.</text>
</comment>
<keyword evidence="3" id="KW-1185">Reference proteome</keyword>
<organism evidence="2 3">
    <name type="scientific">Cytospora schulzeri</name>
    <dbReference type="NCBI Taxonomy" id="448051"/>
    <lineage>
        <taxon>Eukaryota</taxon>
        <taxon>Fungi</taxon>
        <taxon>Dikarya</taxon>
        <taxon>Ascomycota</taxon>
        <taxon>Pezizomycotina</taxon>
        <taxon>Sordariomycetes</taxon>
        <taxon>Sordariomycetidae</taxon>
        <taxon>Diaporthales</taxon>
        <taxon>Cytosporaceae</taxon>
        <taxon>Cytospora</taxon>
    </lineage>
</organism>
<feature type="compositionally biased region" description="Basic and acidic residues" evidence="1">
    <location>
        <begin position="89"/>
        <end position="122"/>
    </location>
</feature>
<feature type="compositionally biased region" description="Polar residues" evidence="1">
    <location>
        <begin position="1"/>
        <end position="12"/>
    </location>
</feature>
<feature type="compositionally biased region" description="Basic and acidic residues" evidence="1">
    <location>
        <begin position="196"/>
        <end position="206"/>
    </location>
</feature>
<dbReference type="Proteomes" id="UP000283895">
    <property type="component" value="Unassembled WGS sequence"/>
</dbReference>
<dbReference type="EMBL" id="LKEA01000033">
    <property type="protein sequence ID" value="ROV96231.1"/>
    <property type="molecule type" value="Genomic_DNA"/>
</dbReference>
<evidence type="ECO:0000313" key="2">
    <source>
        <dbReference type="EMBL" id="ROV96231.1"/>
    </source>
</evidence>
<reference evidence="2 3" key="1">
    <citation type="submission" date="2015-09" db="EMBL/GenBank/DDBJ databases">
        <title>Host preference determinants of Valsa canker pathogens revealed by comparative genomics.</title>
        <authorList>
            <person name="Yin Z."/>
            <person name="Huang L."/>
        </authorList>
    </citation>
    <scope>NUCLEOTIDE SEQUENCE [LARGE SCALE GENOMIC DNA]</scope>
    <source>
        <strain evidence="2 3">03-1</strain>
    </source>
</reference>